<reference evidence="2" key="1">
    <citation type="journal article" date="2023" name="Mol. Phylogenet. Evol.">
        <title>Genome-scale phylogeny and comparative genomics of the fungal order Sordariales.</title>
        <authorList>
            <person name="Hensen N."/>
            <person name="Bonometti L."/>
            <person name="Westerberg I."/>
            <person name="Brannstrom I.O."/>
            <person name="Guillou S."/>
            <person name="Cros-Aarteil S."/>
            <person name="Calhoun S."/>
            <person name="Haridas S."/>
            <person name="Kuo A."/>
            <person name="Mondo S."/>
            <person name="Pangilinan J."/>
            <person name="Riley R."/>
            <person name="LaButti K."/>
            <person name="Andreopoulos B."/>
            <person name="Lipzen A."/>
            <person name="Chen C."/>
            <person name="Yan M."/>
            <person name="Daum C."/>
            <person name="Ng V."/>
            <person name="Clum A."/>
            <person name="Steindorff A."/>
            <person name="Ohm R.A."/>
            <person name="Martin F."/>
            <person name="Silar P."/>
            <person name="Natvig D.O."/>
            <person name="Lalanne C."/>
            <person name="Gautier V."/>
            <person name="Ament-Velasquez S.L."/>
            <person name="Kruys A."/>
            <person name="Hutchinson M.I."/>
            <person name="Powell A.J."/>
            <person name="Barry K."/>
            <person name="Miller A.N."/>
            <person name="Grigoriev I.V."/>
            <person name="Debuchy R."/>
            <person name="Gladieux P."/>
            <person name="Hiltunen Thoren M."/>
            <person name="Johannesson H."/>
        </authorList>
    </citation>
    <scope>NUCLEOTIDE SEQUENCE</scope>
    <source>
        <strain evidence="2">SMH4131-1</strain>
    </source>
</reference>
<proteinExistence type="predicted"/>
<keyword evidence="1" id="KW-1133">Transmembrane helix</keyword>
<protein>
    <submittedName>
        <fullName evidence="2">Uncharacterized protein</fullName>
    </submittedName>
</protein>
<feature type="transmembrane region" description="Helical" evidence="1">
    <location>
        <begin position="39"/>
        <end position="59"/>
    </location>
</feature>
<keyword evidence="1" id="KW-0472">Membrane</keyword>
<name>A0AAE0MHW6_9PEZI</name>
<feature type="transmembrane region" description="Helical" evidence="1">
    <location>
        <begin position="204"/>
        <end position="232"/>
    </location>
</feature>
<organism evidence="2 3">
    <name type="scientific">Cercophora scortea</name>
    <dbReference type="NCBI Taxonomy" id="314031"/>
    <lineage>
        <taxon>Eukaryota</taxon>
        <taxon>Fungi</taxon>
        <taxon>Dikarya</taxon>
        <taxon>Ascomycota</taxon>
        <taxon>Pezizomycotina</taxon>
        <taxon>Sordariomycetes</taxon>
        <taxon>Sordariomycetidae</taxon>
        <taxon>Sordariales</taxon>
        <taxon>Lasiosphaeriaceae</taxon>
        <taxon>Cercophora</taxon>
    </lineage>
</organism>
<evidence type="ECO:0000313" key="2">
    <source>
        <dbReference type="EMBL" id="KAK3331624.1"/>
    </source>
</evidence>
<dbReference type="AlphaFoldDB" id="A0AAE0MHW6"/>
<sequence length="685" mass="75722">MPFIHIPLPKCLSSRWPFAKKPYKVPLQRLPFTFRRVPLALHMGIQVAILATIGGLWALSERRNGIATVPTTPSEISLFWAGDVSVSLLWTYSLLWTALPAFLMARYMEYFGAMQDALKISQPMMELCKPSGLEKICTRARCHQEHRWKRWNRFNPLPVFLKYWHFPKRRARASPKQTILLDYSKIYYSIPLVNTCFALRNRHFLVATCMFVKFLLSIVSGLVAAIFSVAIVSASSPLPLTMPNMFYDWGPAESSLRPALDIVSASVINNAPLIQWMTPTHAFHPFSVAPSSAALDGVGGEWNITAETTAYSIALDCDILDARVISDAGGITVDGTPGKDAQVTFDFMHRDCPVYTWINLMTPAALNMISWSQTDCSWASGVARVGFFAGTTDPKSQIGLSNFTLVSCVPRFNQSTASITVGAAETPGHVLESSILSTNTSKVTSALSSYLERVHMYTAVDPKSTDLQMDNICRLSYEYSKAHNNTNPLSDSAGLMQSFETIFMATYAAAATLASFNNASTDGPQLLVGSLAQPENRLFVVWRPAAVVMAVIFVALLVTILVAGYAYVNADILRSQNHLILGHALMVDRCPGVTQYIDDLKADAVQHLRAEEKRRHLKEGDGMNYKPATEEELLKGRSMVEHAEHLDEEWECSLDGDKIRLGKVSGFLGYYGADESPTESLSSVA</sequence>
<comment type="caution">
    <text evidence="2">The sequence shown here is derived from an EMBL/GenBank/DDBJ whole genome shotgun (WGS) entry which is preliminary data.</text>
</comment>
<keyword evidence="1" id="KW-0812">Transmembrane</keyword>
<dbReference type="Proteomes" id="UP001286456">
    <property type="component" value="Unassembled WGS sequence"/>
</dbReference>
<reference evidence="2" key="2">
    <citation type="submission" date="2023-06" db="EMBL/GenBank/DDBJ databases">
        <authorList>
            <consortium name="Lawrence Berkeley National Laboratory"/>
            <person name="Haridas S."/>
            <person name="Hensen N."/>
            <person name="Bonometti L."/>
            <person name="Westerberg I."/>
            <person name="Brannstrom I.O."/>
            <person name="Guillou S."/>
            <person name="Cros-Aarteil S."/>
            <person name="Calhoun S."/>
            <person name="Kuo A."/>
            <person name="Mondo S."/>
            <person name="Pangilinan J."/>
            <person name="Riley R."/>
            <person name="Labutti K."/>
            <person name="Andreopoulos B."/>
            <person name="Lipzen A."/>
            <person name="Chen C."/>
            <person name="Yanf M."/>
            <person name="Daum C."/>
            <person name="Ng V."/>
            <person name="Clum A."/>
            <person name="Steindorff A."/>
            <person name="Ohm R."/>
            <person name="Martin F."/>
            <person name="Silar P."/>
            <person name="Natvig D."/>
            <person name="Lalanne C."/>
            <person name="Gautier V."/>
            <person name="Ament-Velasquez S.L."/>
            <person name="Kruys A."/>
            <person name="Hutchinson M.I."/>
            <person name="Powell A.J."/>
            <person name="Barry K."/>
            <person name="Miller A.N."/>
            <person name="Grigoriev I.V."/>
            <person name="Debuchy R."/>
            <person name="Gladieux P."/>
            <person name="Thoren M.H."/>
            <person name="Johannesson H."/>
        </authorList>
    </citation>
    <scope>NUCLEOTIDE SEQUENCE</scope>
    <source>
        <strain evidence="2">SMH4131-1</strain>
    </source>
</reference>
<evidence type="ECO:0000256" key="1">
    <source>
        <dbReference type="SAM" id="Phobius"/>
    </source>
</evidence>
<evidence type="ECO:0000313" key="3">
    <source>
        <dbReference type="Proteomes" id="UP001286456"/>
    </source>
</evidence>
<accession>A0AAE0MHW6</accession>
<keyword evidence="3" id="KW-1185">Reference proteome</keyword>
<feature type="transmembrane region" description="Helical" evidence="1">
    <location>
        <begin position="545"/>
        <end position="568"/>
    </location>
</feature>
<feature type="transmembrane region" description="Helical" evidence="1">
    <location>
        <begin position="79"/>
        <end position="105"/>
    </location>
</feature>
<gene>
    <name evidence="2" type="ORF">B0T19DRAFT_455911</name>
</gene>
<dbReference type="EMBL" id="JAUEPO010000002">
    <property type="protein sequence ID" value="KAK3331624.1"/>
    <property type="molecule type" value="Genomic_DNA"/>
</dbReference>